<reference evidence="2 3" key="1">
    <citation type="submission" date="2019-02" db="EMBL/GenBank/DDBJ databases">
        <title>Paenibacillus sp. nov., isolated from surface-sterilized tissue of Thalictrum simplex L.</title>
        <authorList>
            <person name="Tuo L."/>
        </authorList>
    </citation>
    <scope>NUCLEOTIDE SEQUENCE [LARGE SCALE GENOMIC DNA]</scope>
    <source>
        <strain evidence="2 3">N2SHLJ1</strain>
    </source>
</reference>
<protein>
    <recommendedName>
        <fullName evidence="1">Transposase IS4-like domain-containing protein</fullName>
    </recommendedName>
</protein>
<proteinExistence type="predicted"/>
<sequence>MIESFTSDEGERIYVLIDSWYASEKVINACSGKGFHVIAAVRTNRIICPVGLPISIRDFAEQYIRHADLRSVTVEGQGHYRVYDYEGPVSEIENAKLLFSWKKDDYTAASKPQVCLLCTDVSLDLVTIQWYYHVRWNIETGYRYFKELLCFEQYQLHSFTGIQRFWAIQFLTQNFLEFQRQEWSRENAELTLGDVVRHIREDYFGQIIVYVYQQALEKKPLFDILKLLRLSA</sequence>
<dbReference type="Proteomes" id="UP000293142">
    <property type="component" value="Unassembled WGS sequence"/>
</dbReference>
<accession>A0A4Q9DD49</accession>
<dbReference type="GO" id="GO:0004803">
    <property type="term" value="F:transposase activity"/>
    <property type="evidence" value="ECO:0007669"/>
    <property type="project" value="InterPro"/>
</dbReference>
<dbReference type="OrthoDB" id="2519014at2"/>
<dbReference type="GO" id="GO:0006313">
    <property type="term" value="P:DNA transposition"/>
    <property type="evidence" value="ECO:0007669"/>
    <property type="project" value="InterPro"/>
</dbReference>
<dbReference type="GO" id="GO:0003677">
    <property type="term" value="F:DNA binding"/>
    <property type="evidence" value="ECO:0007669"/>
    <property type="project" value="InterPro"/>
</dbReference>
<comment type="caution">
    <text evidence="2">The sequence shown here is derived from an EMBL/GenBank/DDBJ whole genome shotgun (WGS) entry which is preliminary data.</text>
</comment>
<name>A0A4Q9DD49_9BACL</name>
<evidence type="ECO:0000313" key="2">
    <source>
        <dbReference type="EMBL" id="TBL67764.1"/>
    </source>
</evidence>
<evidence type="ECO:0000259" key="1">
    <source>
        <dbReference type="Pfam" id="PF01609"/>
    </source>
</evidence>
<dbReference type="AlphaFoldDB" id="A0A4Q9DD49"/>
<organism evidence="2 3">
    <name type="scientific">Paenibacillus thalictri</name>
    <dbReference type="NCBI Taxonomy" id="2527873"/>
    <lineage>
        <taxon>Bacteria</taxon>
        <taxon>Bacillati</taxon>
        <taxon>Bacillota</taxon>
        <taxon>Bacilli</taxon>
        <taxon>Bacillales</taxon>
        <taxon>Paenibacillaceae</taxon>
        <taxon>Paenibacillus</taxon>
    </lineage>
</organism>
<dbReference type="SUPFAM" id="SSF53098">
    <property type="entry name" value="Ribonuclease H-like"/>
    <property type="match status" value="1"/>
</dbReference>
<dbReference type="InterPro" id="IPR012337">
    <property type="entry name" value="RNaseH-like_sf"/>
</dbReference>
<evidence type="ECO:0000313" key="3">
    <source>
        <dbReference type="Proteomes" id="UP000293142"/>
    </source>
</evidence>
<dbReference type="Pfam" id="PF01609">
    <property type="entry name" value="DDE_Tnp_1"/>
    <property type="match status" value="1"/>
</dbReference>
<dbReference type="InterPro" id="IPR002559">
    <property type="entry name" value="Transposase_11"/>
</dbReference>
<dbReference type="EMBL" id="SIRE01000054">
    <property type="protein sequence ID" value="TBL67764.1"/>
    <property type="molecule type" value="Genomic_DNA"/>
</dbReference>
<gene>
    <name evidence="2" type="ORF">EYB31_39415</name>
</gene>
<feature type="domain" description="Transposase IS4-like" evidence="1">
    <location>
        <begin position="11"/>
        <end position="174"/>
    </location>
</feature>
<keyword evidence="3" id="KW-1185">Reference proteome</keyword>